<reference evidence="5" key="1">
    <citation type="submission" date="2019-03" db="EMBL/GenBank/DDBJ databases">
        <title>Long read genome sequence of the mycoparasitic Pythium oligandrum ATCC 38472 isolated from sugarbeet rhizosphere.</title>
        <authorList>
            <person name="Gaulin E."/>
        </authorList>
    </citation>
    <scope>NUCLEOTIDE SEQUENCE</scope>
    <source>
        <strain evidence="5">ATCC 38472_TT</strain>
    </source>
</reference>
<accession>A0A8K1CUN7</accession>
<dbReference type="EMBL" id="SPLM01000001">
    <property type="protein sequence ID" value="TMW68966.1"/>
    <property type="molecule type" value="Genomic_DNA"/>
</dbReference>
<dbReference type="PANTHER" id="PTHR22893:SF91">
    <property type="entry name" value="NADPH DEHYDROGENASE 2-RELATED"/>
    <property type="match status" value="1"/>
</dbReference>
<sequence>MAAPSQDYQLFTPLTLGPNLVLKNRIVMAPMGRARANHDTRAPSADNELYFEQRAGAGLIITDATSVSEEAHGWFGAPGMYTEEHVEAWKRVVDRVHARGGVIFLQIWHMGRMGSPTFNAKHDLVSASAIQGVGLPQRDATGEFTTYQVPRELKIEEIPEIVESFRRASELAKRAGFDGIDIHAANAYLIDQFLQSSSNKRTDKYGGSFENRARFLLEIVEAIKTVWPSYRIGVRLAPNSDYGGMGNEDNYDMFTYTMEQLSKHELAYLAILDGEGFGLHKNGRLVTAADAKAHFKGRVFAFNSYTKDTAEAAIRSGVADAVGFGRSYISNPDLAERLQNDWPLAPQPGYEVFWDPFLGAKGYTDYPTYTPSA</sequence>
<proteinExistence type="inferred from homology"/>
<keyword evidence="3" id="KW-0560">Oxidoreductase</keyword>
<dbReference type="InterPro" id="IPR001155">
    <property type="entry name" value="OxRdtase_FMN_N"/>
</dbReference>
<dbReference type="Proteomes" id="UP000794436">
    <property type="component" value="Unassembled WGS sequence"/>
</dbReference>
<comment type="similarity">
    <text evidence="2">Belongs to the NADH:flavin oxidoreductase/NADH oxidase family.</text>
</comment>
<dbReference type="Gene3D" id="3.20.20.70">
    <property type="entry name" value="Aldolase class I"/>
    <property type="match status" value="1"/>
</dbReference>
<dbReference type="FunFam" id="3.20.20.70:FF:000059">
    <property type="entry name" value="N-ethylmaleimide reductase, FMN-linked"/>
    <property type="match status" value="1"/>
</dbReference>
<keyword evidence="6" id="KW-1185">Reference proteome</keyword>
<organism evidence="5 6">
    <name type="scientific">Pythium oligandrum</name>
    <name type="common">Mycoparasitic fungus</name>
    <dbReference type="NCBI Taxonomy" id="41045"/>
    <lineage>
        <taxon>Eukaryota</taxon>
        <taxon>Sar</taxon>
        <taxon>Stramenopiles</taxon>
        <taxon>Oomycota</taxon>
        <taxon>Peronosporomycetes</taxon>
        <taxon>Pythiales</taxon>
        <taxon>Pythiaceae</taxon>
        <taxon>Pythium</taxon>
    </lineage>
</organism>
<dbReference type="PANTHER" id="PTHR22893">
    <property type="entry name" value="NADH OXIDOREDUCTASE-RELATED"/>
    <property type="match status" value="1"/>
</dbReference>
<evidence type="ECO:0000313" key="5">
    <source>
        <dbReference type="EMBL" id="TMW68966.1"/>
    </source>
</evidence>
<dbReference type="GO" id="GO:0005829">
    <property type="term" value="C:cytosol"/>
    <property type="evidence" value="ECO:0007669"/>
    <property type="project" value="UniProtKB-ARBA"/>
</dbReference>
<dbReference type="GO" id="GO:0010181">
    <property type="term" value="F:FMN binding"/>
    <property type="evidence" value="ECO:0007669"/>
    <property type="project" value="InterPro"/>
</dbReference>
<evidence type="ECO:0000256" key="2">
    <source>
        <dbReference type="ARBA" id="ARBA00005979"/>
    </source>
</evidence>
<evidence type="ECO:0000313" key="6">
    <source>
        <dbReference type="Proteomes" id="UP000794436"/>
    </source>
</evidence>
<dbReference type="InterPro" id="IPR045247">
    <property type="entry name" value="Oye-like"/>
</dbReference>
<protein>
    <recommendedName>
        <fullName evidence="4">NADH:flavin oxidoreductase/NADH oxidase N-terminal domain-containing protein</fullName>
    </recommendedName>
</protein>
<name>A0A8K1CUN7_PYTOL</name>
<evidence type="ECO:0000256" key="3">
    <source>
        <dbReference type="ARBA" id="ARBA00023002"/>
    </source>
</evidence>
<evidence type="ECO:0000259" key="4">
    <source>
        <dbReference type="Pfam" id="PF00724"/>
    </source>
</evidence>
<dbReference type="Pfam" id="PF00724">
    <property type="entry name" value="Oxidored_FMN"/>
    <property type="match status" value="1"/>
</dbReference>
<comment type="cofactor">
    <cofactor evidence="1">
        <name>FMN</name>
        <dbReference type="ChEBI" id="CHEBI:58210"/>
    </cofactor>
</comment>
<dbReference type="AlphaFoldDB" id="A0A8K1CUN7"/>
<comment type="caution">
    <text evidence="5">The sequence shown here is derived from an EMBL/GenBank/DDBJ whole genome shotgun (WGS) entry which is preliminary data.</text>
</comment>
<dbReference type="GO" id="GO:0016628">
    <property type="term" value="F:oxidoreductase activity, acting on the CH-CH group of donors, NAD or NADP as acceptor"/>
    <property type="evidence" value="ECO:0007669"/>
    <property type="project" value="UniProtKB-ARBA"/>
</dbReference>
<dbReference type="OrthoDB" id="258354at2759"/>
<gene>
    <name evidence="5" type="ORF">Poli38472_001122</name>
</gene>
<dbReference type="InterPro" id="IPR013785">
    <property type="entry name" value="Aldolase_TIM"/>
</dbReference>
<dbReference type="SUPFAM" id="SSF51395">
    <property type="entry name" value="FMN-linked oxidoreductases"/>
    <property type="match status" value="1"/>
</dbReference>
<feature type="domain" description="NADH:flavin oxidoreductase/NADH oxidase N-terminal" evidence="4">
    <location>
        <begin position="9"/>
        <end position="342"/>
    </location>
</feature>
<evidence type="ECO:0000256" key="1">
    <source>
        <dbReference type="ARBA" id="ARBA00001917"/>
    </source>
</evidence>
<dbReference type="CDD" id="cd02933">
    <property type="entry name" value="OYE_like_FMN"/>
    <property type="match status" value="1"/>
</dbReference>